<feature type="domain" description="DNA topoisomerase type IA zn finger" evidence="1">
    <location>
        <begin position="11"/>
        <end position="47"/>
    </location>
</feature>
<reference evidence="3" key="2">
    <citation type="submission" date="2023-04" db="EMBL/GenBank/DDBJ databases">
        <title>Molecular characterization of the Integrative and Conjugative elements harboring multidrug-resistance gene from Glaesserella (Haemophilus) parasuis.</title>
        <authorList>
            <person name="Che Y."/>
            <person name="Zhou L."/>
        </authorList>
    </citation>
    <scope>NUCLEOTIDE SEQUENCE</scope>
    <source>
        <strain evidence="3">Z44</strain>
    </source>
</reference>
<dbReference type="PANTHER" id="PTHR42785">
    <property type="entry name" value="DNA TOPOISOMERASE, TYPE IA, CORE"/>
    <property type="match status" value="1"/>
</dbReference>
<feature type="domain" description="DNA topoisomerase type IA zn finger" evidence="1">
    <location>
        <begin position="140"/>
        <end position="170"/>
    </location>
</feature>
<feature type="domain" description="DNA topoisomerase type IA zn finger" evidence="1">
    <location>
        <begin position="57"/>
        <end position="91"/>
    </location>
</feature>
<dbReference type="PANTHER" id="PTHR42785:SF1">
    <property type="entry name" value="DNA TOPOISOMERASE"/>
    <property type="match status" value="1"/>
</dbReference>
<dbReference type="Proteomes" id="UP000662736">
    <property type="component" value="Chromosome"/>
</dbReference>
<dbReference type="GO" id="GO:0003917">
    <property type="term" value="F:DNA topoisomerase type I (single strand cut, ATP-independent) activity"/>
    <property type="evidence" value="ECO:0007669"/>
    <property type="project" value="InterPro"/>
</dbReference>
<evidence type="ECO:0000313" key="4">
    <source>
        <dbReference type="Proteomes" id="UP000662736"/>
    </source>
</evidence>
<evidence type="ECO:0000313" key="3">
    <source>
        <dbReference type="EMBL" id="WGE10632.1"/>
    </source>
</evidence>
<keyword evidence="2" id="KW-0238">DNA-binding</keyword>
<evidence type="ECO:0000259" key="1">
    <source>
        <dbReference type="Pfam" id="PF01396"/>
    </source>
</evidence>
<dbReference type="SUPFAM" id="SSF57783">
    <property type="entry name" value="Zinc beta-ribbon"/>
    <property type="match status" value="3"/>
</dbReference>
<dbReference type="EMBL" id="CP121769">
    <property type="protein sequence ID" value="WGE10632.1"/>
    <property type="molecule type" value="Genomic_DNA"/>
</dbReference>
<dbReference type="GO" id="GO:0005694">
    <property type="term" value="C:chromosome"/>
    <property type="evidence" value="ECO:0007669"/>
    <property type="project" value="InterPro"/>
</dbReference>
<protein>
    <submittedName>
        <fullName evidence="2">Topoisomerase DNA-binding C4 zinc finger domain-containing protein</fullName>
    </submittedName>
</protein>
<dbReference type="RefSeq" id="WP_021112716.1">
    <property type="nucleotide sequence ID" value="NZ_CBCRUP010000019.1"/>
</dbReference>
<dbReference type="Gene3D" id="3.30.65.10">
    <property type="entry name" value="Bacterial Topoisomerase I, domain 1"/>
    <property type="match status" value="3"/>
</dbReference>
<dbReference type="GO" id="GO:0003677">
    <property type="term" value="F:DNA binding"/>
    <property type="evidence" value="ECO:0007669"/>
    <property type="project" value="UniProtKB-KW"/>
</dbReference>
<dbReference type="Proteomes" id="UP001222296">
    <property type="component" value="Chromosome"/>
</dbReference>
<dbReference type="InterPro" id="IPR013498">
    <property type="entry name" value="Topo_IA_Znf"/>
</dbReference>
<proteinExistence type="predicted"/>
<dbReference type="EMBL" id="CP071491">
    <property type="protein sequence ID" value="QSX16579.1"/>
    <property type="molecule type" value="Genomic_DNA"/>
</dbReference>
<dbReference type="AlphaFoldDB" id="A0A145QIW3"/>
<accession>A0A145QIW3</accession>
<reference evidence="2" key="1">
    <citation type="submission" date="2021-03" db="EMBL/GenBank/DDBJ databases">
        <title>Characterization of a novel Integrative Conjugative Element in Glaesserella parasuis.</title>
        <authorList>
            <person name="Hu G."/>
            <person name="Sun H."/>
        </authorList>
    </citation>
    <scope>NUCLEOTIDE SEQUENCE</scope>
    <source>
        <strain evidence="2">GHP1807</strain>
    </source>
</reference>
<dbReference type="Pfam" id="PF01396">
    <property type="entry name" value="Zn_ribbon_Top1"/>
    <property type="match status" value="4"/>
</dbReference>
<organism evidence="2 4">
    <name type="scientific">Glaesserella parasuis</name>
    <name type="common">Haemophilus parasuis</name>
    <dbReference type="NCBI Taxonomy" id="738"/>
    <lineage>
        <taxon>Bacteria</taxon>
        <taxon>Pseudomonadati</taxon>
        <taxon>Pseudomonadota</taxon>
        <taxon>Gammaproteobacteria</taxon>
        <taxon>Pasteurellales</taxon>
        <taxon>Pasteurellaceae</taxon>
        <taxon>Glaesserella</taxon>
    </lineage>
</organism>
<name>A0A145QIW3_GLAPU</name>
<feature type="domain" description="DNA topoisomerase type IA zn finger" evidence="1">
    <location>
        <begin position="100"/>
        <end position="137"/>
    </location>
</feature>
<dbReference type="GO" id="GO:0006265">
    <property type="term" value="P:DNA topological change"/>
    <property type="evidence" value="ECO:0007669"/>
    <property type="project" value="InterPro"/>
</dbReference>
<sequence length="176" mass="20002">MSLFKSTKQTELCPQCHSPLQLKRGKQGLFLGCSSYPQCDYLKPIHQASHIIKTLDEQCPECQSPLQLKQGHFGMFIGCSQYPDCHFTVHEEAEIEEEFDCPECQKHKLVARTGRSGKTFYGCSGFPECKFTLPTKPIKQQCPQCLGELATIKKVRGKSYFLCANRKCQHLFSESE</sequence>
<dbReference type="InterPro" id="IPR000380">
    <property type="entry name" value="Topo_IA"/>
</dbReference>
<gene>
    <name evidence="2" type="ORF">J1G54_09510</name>
    <name evidence="3" type="ORF">QBL01_03285</name>
</gene>
<evidence type="ECO:0000313" key="2">
    <source>
        <dbReference type="EMBL" id="QSX16579.1"/>
    </source>
</evidence>